<accession>A0A1R2BD02</accession>
<organism evidence="2 3">
    <name type="scientific">Stentor coeruleus</name>
    <dbReference type="NCBI Taxonomy" id="5963"/>
    <lineage>
        <taxon>Eukaryota</taxon>
        <taxon>Sar</taxon>
        <taxon>Alveolata</taxon>
        <taxon>Ciliophora</taxon>
        <taxon>Postciliodesmatophora</taxon>
        <taxon>Heterotrichea</taxon>
        <taxon>Heterotrichida</taxon>
        <taxon>Stentoridae</taxon>
        <taxon>Stentor</taxon>
    </lineage>
</organism>
<sequence length="121" mass="14292">MYPYYKWNIFADAYWGISAKNYAFIQSIVGVLLLVSGLVNMKLLAPDKVMGNLKTMWTRMIHSKILFWSFLLPWPEAVFRQLGMEFPRKVFNQGLMVVIILFSVYAKQHRDWAVLQKTKKR</sequence>
<dbReference type="Proteomes" id="UP000187209">
    <property type="component" value="Unassembled WGS sequence"/>
</dbReference>
<feature type="transmembrane region" description="Helical" evidence="1">
    <location>
        <begin position="90"/>
        <end position="106"/>
    </location>
</feature>
<gene>
    <name evidence="2" type="ORF">SteCoe_26393</name>
</gene>
<keyword evidence="1" id="KW-1133">Transmembrane helix</keyword>
<keyword evidence="1" id="KW-0812">Transmembrane</keyword>
<evidence type="ECO:0000313" key="3">
    <source>
        <dbReference type="Proteomes" id="UP000187209"/>
    </source>
</evidence>
<protein>
    <submittedName>
        <fullName evidence="2">Uncharacterized protein</fullName>
    </submittedName>
</protein>
<feature type="transmembrane region" description="Helical" evidence="1">
    <location>
        <begin position="65"/>
        <end position="84"/>
    </location>
</feature>
<proteinExistence type="predicted"/>
<comment type="caution">
    <text evidence="2">The sequence shown here is derived from an EMBL/GenBank/DDBJ whole genome shotgun (WGS) entry which is preliminary data.</text>
</comment>
<name>A0A1R2BD02_9CILI</name>
<keyword evidence="3" id="KW-1185">Reference proteome</keyword>
<feature type="transmembrane region" description="Helical" evidence="1">
    <location>
        <begin position="23"/>
        <end position="44"/>
    </location>
</feature>
<evidence type="ECO:0000256" key="1">
    <source>
        <dbReference type="SAM" id="Phobius"/>
    </source>
</evidence>
<dbReference type="AlphaFoldDB" id="A0A1R2BD02"/>
<reference evidence="2 3" key="1">
    <citation type="submission" date="2016-11" db="EMBL/GenBank/DDBJ databases">
        <title>The macronuclear genome of Stentor coeruleus: a giant cell with tiny introns.</title>
        <authorList>
            <person name="Slabodnick M."/>
            <person name="Ruby J.G."/>
            <person name="Reiff S.B."/>
            <person name="Swart E.C."/>
            <person name="Gosai S."/>
            <person name="Prabakaran S."/>
            <person name="Witkowska E."/>
            <person name="Larue G.E."/>
            <person name="Fisher S."/>
            <person name="Freeman R.M."/>
            <person name="Gunawardena J."/>
            <person name="Chu W."/>
            <person name="Stover N.A."/>
            <person name="Gregory B.D."/>
            <person name="Nowacki M."/>
            <person name="Derisi J."/>
            <person name="Roy S.W."/>
            <person name="Marshall W.F."/>
            <person name="Sood P."/>
        </authorList>
    </citation>
    <scope>NUCLEOTIDE SEQUENCE [LARGE SCALE GENOMIC DNA]</scope>
    <source>
        <strain evidence="2">WM001</strain>
    </source>
</reference>
<dbReference type="EMBL" id="MPUH01000738">
    <property type="protein sequence ID" value="OMJ74648.1"/>
    <property type="molecule type" value="Genomic_DNA"/>
</dbReference>
<keyword evidence="1" id="KW-0472">Membrane</keyword>
<evidence type="ECO:0000313" key="2">
    <source>
        <dbReference type="EMBL" id="OMJ74648.1"/>
    </source>
</evidence>